<feature type="chain" id="PRO_5025603280" description="WAP domain-containing protein" evidence="1">
    <location>
        <begin position="20"/>
        <end position="77"/>
    </location>
</feature>
<accession>A0A6A4V4J0</accession>
<dbReference type="AlphaFoldDB" id="A0A6A4V4J0"/>
<dbReference type="PROSITE" id="PS51257">
    <property type="entry name" value="PROKAR_LIPOPROTEIN"/>
    <property type="match status" value="1"/>
</dbReference>
<keyword evidence="1" id="KW-0732">Signal</keyword>
<evidence type="ECO:0000313" key="3">
    <source>
        <dbReference type="Proteomes" id="UP000440578"/>
    </source>
</evidence>
<proteinExistence type="predicted"/>
<dbReference type="Proteomes" id="UP000440578">
    <property type="component" value="Unassembled WGS sequence"/>
</dbReference>
<reference evidence="2 3" key="1">
    <citation type="submission" date="2019-07" db="EMBL/GenBank/DDBJ databases">
        <title>Draft genome assembly of a fouling barnacle, Amphibalanus amphitrite (Darwin, 1854): The first reference genome for Thecostraca.</title>
        <authorList>
            <person name="Kim W."/>
        </authorList>
    </citation>
    <scope>NUCLEOTIDE SEQUENCE [LARGE SCALE GENOMIC DNA]</scope>
    <source>
        <strain evidence="2">SNU_AA5</strain>
        <tissue evidence="2">Soma without cirri and trophi</tissue>
    </source>
</reference>
<name>A0A6A4V4J0_AMPAM</name>
<evidence type="ECO:0008006" key="4">
    <source>
        <dbReference type="Google" id="ProtNLM"/>
    </source>
</evidence>
<evidence type="ECO:0000256" key="1">
    <source>
        <dbReference type="SAM" id="SignalP"/>
    </source>
</evidence>
<dbReference type="EMBL" id="VIIS01001898">
    <property type="protein sequence ID" value="KAF0291207.1"/>
    <property type="molecule type" value="Genomic_DNA"/>
</dbReference>
<keyword evidence="3" id="KW-1185">Reference proteome</keyword>
<comment type="caution">
    <text evidence="2">The sequence shown here is derived from an EMBL/GenBank/DDBJ whole genome shotgun (WGS) entry which is preliminary data.</text>
</comment>
<organism evidence="2 3">
    <name type="scientific">Amphibalanus amphitrite</name>
    <name type="common">Striped barnacle</name>
    <name type="synonym">Balanus amphitrite</name>
    <dbReference type="NCBI Taxonomy" id="1232801"/>
    <lineage>
        <taxon>Eukaryota</taxon>
        <taxon>Metazoa</taxon>
        <taxon>Ecdysozoa</taxon>
        <taxon>Arthropoda</taxon>
        <taxon>Crustacea</taxon>
        <taxon>Multicrustacea</taxon>
        <taxon>Cirripedia</taxon>
        <taxon>Thoracica</taxon>
        <taxon>Thoracicalcarea</taxon>
        <taxon>Balanomorpha</taxon>
        <taxon>Balanoidea</taxon>
        <taxon>Balanidae</taxon>
        <taxon>Amphibalaninae</taxon>
        <taxon>Amphibalanus</taxon>
    </lineage>
</organism>
<sequence>MKLLVLVGLLAALLACAEGSGGIPQCPYTTPDPYCPYSSQDECGVPYKQCPPYQECCRGKCNNECRPIPKYTPPHGR</sequence>
<gene>
    <name evidence="2" type="ORF">FJT64_010631</name>
</gene>
<protein>
    <recommendedName>
        <fullName evidence="4">WAP domain-containing protein</fullName>
    </recommendedName>
</protein>
<evidence type="ECO:0000313" key="2">
    <source>
        <dbReference type="EMBL" id="KAF0291207.1"/>
    </source>
</evidence>
<feature type="signal peptide" evidence="1">
    <location>
        <begin position="1"/>
        <end position="19"/>
    </location>
</feature>